<name>A0AAV2N692_9HYME</name>
<protein>
    <submittedName>
        <fullName evidence="2">Uncharacterized protein</fullName>
    </submittedName>
</protein>
<keyword evidence="3" id="KW-1185">Reference proteome</keyword>
<dbReference type="EMBL" id="OZ034833">
    <property type="protein sequence ID" value="CAL1674996.1"/>
    <property type="molecule type" value="Genomic_DNA"/>
</dbReference>
<feature type="transmembrane region" description="Helical" evidence="1">
    <location>
        <begin position="27"/>
        <end position="48"/>
    </location>
</feature>
<proteinExistence type="predicted"/>
<organism evidence="2 3">
    <name type="scientific">Lasius platythorax</name>
    <dbReference type="NCBI Taxonomy" id="488582"/>
    <lineage>
        <taxon>Eukaryota</taxon>
        <taxon>Metazoa</taxon>
        <taxon>Ecdysozoa</taxon>
        <taxon>Arthropoda</taxon>
        <taxon>Hexapoda</taxon>
        <taxon>Insecta</taxon>
        <taxon>Pterygota</taxon>
        <taxon>Neoptera</taxon>
        <taxon>Endopterygota</taxon>
        <taxon>Hymenoptera</taxon>
        <taxon>Apocrita</taxon>
        <taxon>Aculeata</taxon>
        <taxon>Formicoidea</taxon>
        <taxon>Formicidae</taxon>
        <taxon>Formicinae</taxon>
        <taxon>Lasius</taxon>
        <taxon>Lasius</taxon>
    </lineage>
</organism>
<keyword evidence="1" id="KW-1133">Transmembrane helix</keyword>
<evidence type="ECO:0000313" key="3">
    <source>
        <dbReference type="Proteomes" id="UP001497644"/>
    </source>
</evidence>
<keyword evidence="1" id="KW-0812">Transmembrane</keyword>
<reference evidence="2" key="1">
    <citation type="submission" date="2024-04" db="EMBL/GenBank/DDBJ databases">
        <authorList>
            <consortium name="Molecular Ecology Group"/>
        </authorList>
    </citation>
    <scope>NUCLEOTIDE SEQUENCE</scope>
</reference>
<keyword evidence="1" id="KW-0472">Membrane</keyword>
<dbReference type="AlphaFoldDB" id="A0AAV2N692"/>
<dbReference type="Proteomes" id="UP001497644">
    <property type="component" value="Chromosome 10"/>
</dbReference>
<accession>A0AAV2N692</accession>
<evidence type="ECO:0000256" key="1">
    <source>
        <dbReference type="SAM" id="Phobius"/>
    </source>
</evidence>
<evidence type="ECO:0000313" key="2">
    <source>
        <dbReference type="EMBL" id="CAL1674996.1"/>
    </source>
</evidence>
<gene>
    <name evidence="2" type="ORF">LPLAT_LOCUS1510</name>
</gene>
<sequence>MTPSVHTRVVKNKRTKRTRFGLAVRKWILGQMLFFITSIFTDYTFCAIKHASEMIGKLSEWYAKRALHPPNSRSLDDPSSLLVYGRRRTETLFWGMSLYRASRQRVYVYVAVDSREVDVTNCFPELLTRCPCCDLLEGQGKALAR</sequence>